<evidence type="ECO:0000256" key="1">
    <source>
        <dbReference type="SAM" id="MobiDB-lite"/>
    </source>
</evidence>
<dbReference type="PIRSF" id="PIRSF028415">
    <property type="entry name" value="UCP028415"/>
    <property type="match status" value="1"/>
</dbReference>
<organism evidence="4 5">
    <name type="scientific">Pseudoxanthomonas daejeonensis</name>
    <dbReference type="NCBI Taxonomy" id="266062"/>
    <lineage>
        <taxon>Bacteria</taxon>
        <taxon>Pseudomonadati</taxon>
        <taxon>Pseudomonadota</taxon>
        <taxon>Gammaproteobacteria</taxon>
        <taxon>Lysobacterales</taxon>
        <taxon>Lysobacteraceae</taxon>
        <taxon>Pseudoxanthomonas</taxon>
    </lineage>
</organism>
<protein>
    <recommendedName>
        <fullName evidence="3">DUF2272 domain-containing protein</fullName>
    </recommendedName>
</protein>
<feature type="compositionally biased region" description="Low complexity" evidence="1">
    <location>
        <begin position="273"/>
        <end position="296"/>
    </location>
</feature>
<feature type="chain" id="PRO_5046263394" description="DUF2272 domain-containing protein" evidence="2">
    <location>
        <begin position="23"/>
        <end position="381"/>
    </location>
</feature>
<evidence type="ECO:0000313" key="4">
    <source>
        <dbReference type="EMBL" id="KAF1694739.1"/>
    </source>
</evidence>
<gene>
    <name evidence="4" type="ORF">CSC65_08580</name>
</gene>
<evidence type="ECO:0000259" key="3">
    <source>
        <dbReference type="Pfam" id="PF10030"/>
    </source>
</evidence>
<feature type="region of interest" description="Disordered" evidence="1">
    <location>
        <begin position="273"/>
        <end position="300"/>
    </location>
</feature>
<accession>A0ABQ6Z771</accession>
<dbReference type="Proteomes" id="UP000788419">
    <property type="component" value="Unassembled WGS sequence"/>
</dbReference>
<evidence type="ECO:0000313" key="5">
    <source>
        <dbReference type="Proteomes" id="UP000788419"/>
    </source>
</evidence>
<keyword evidence="5" id="KW-1185">Reference proteome</keyword>
<reference evidence="4 5" key="1">
    <citation type="submission" date="2017-10" db="EMBL/GenBank/DDBJ databases">
        <title>Whole genome sequencing of members of genus Pseudoxanthomonas.</title>
        <authorList>
            <person name="Kumar S."/>
            <person name="Bansal K."/>
            <person name="Kaur A."/>
            <person name="Patil P."/>
            <person name="Sharma S."/>
            <person name="Patil P.B."/>
        </authorList>
    </citation>
    <scope>NUCLEOTIDE SEQUENCE [LARGE SCALE GENOMIC DNA]</scope>
    <source>
        <strain evidence="4 5">DSM 17801</strain>
    </source>
</reference>
<feature type="domain" description="DUF2272" evidence="3">
    <location>
        <begin position="83"/>
        <end position="346"/>
    </location>
</feature>
<comment type="caution">
    <text evidence="4">The sequence shown here is derived from an EMBL/GenBank/DDBJ whole genome shotgun (WGS) entry which is preliminary data.</text>
</comment>
<sequence length="381" mass="39375">MPMRPIRCLLLAALMLPGTAMANGVEVCDVPPRFGVEATATAIVRTACQEHRMWLRPFIEADGRLASLGVTEAERAPLFDEVTPAWQRVAQYWRESGTLSSMAAGGTAGAASCMYPGGGREVDNDCRAFLVDNPWSAAFISWVMGRAPLPGFIGSPRHLDYIARAWRNPETSPYLFADPFTGKAVPGDMLCFLRADDEGLGPAGLRAALSGQGRLPTRSHCEIVVAANVGGDRTLYLIGGNVLNSVVMRKLPLDRSGRLDPAALGQAMAGVPGAQAGAPDAGPVQAAAAAQPASGATPSHAAIPAVSAGAAEAEDSATPINAAACRPGNAAACSFNRRDWAVLLKLKPQAQLGGILSLAGAPMAAPAAPPAPAHNTPEPAH</sequence>
<evidence type="ECO:0000256" key="2">
    <source>
        <dbReference type="SAM" id="SignalP"/>
    </source>
</evidence>
<dbReference type="InterPro" id="IPR019262">
    <property type="entry name" value="DUF2272"/>
</dbReference>
<proteinExistence type="predicted"/>
<dbReference type="InterPro" id="IPR014545">
    <property type="entry name" value="UCP028415"/>
</dbReference>
<dbReference type="EMBL" id="PDWN01000007">
    <property type="protein sequence ID" value="KAF1694739.1"/>
    <property type="molecule type" value="Genomic_DNA"/>
</dbReference>
<keyword evidence="2" id="KW-0732">Signal</keyword>
<name>A0ABQ6Z771_9GAMM</name>
<feature type="signal peptide" evidence="2">
    <location>
        <begin position="1"/>
        <end position="22"/>
    </location>
</feature>
<dbReference type="Pfam" id="PF10030">
    <property type="entry name" value="DUF2272"/>
    <property type="match status" value="1"/>
</dbReference>